<reference evidence="1" key="1">
    <citation type="submission" date="2022-12" db="EMBL/GenBank/DDBJ databases">
        <title>Jiella pelagia sp. nov., isolated from phosphonate enriched culture of Northwest Pacific surface seawater.</title>
        <authorList>
            <person name="Shin D.Y."/>
            <person name="Hwang C.Y."/>
        </authorList>
    </citation>
    <scope>NUCLEOTIDE SEQUENCE</scope>
    <source>
        <strain evidence="1">HL-NP1</strain>
    </source>
</reference>
<gene>
    <name evidence="1" type="ORF">OH818_21530</name>
</gene>
<dbReference type="RefSeq" id="WP_268883921.1">
    <property type="nucleotide sequence ID" value="NZ_CP114029.1"/>
</dbReference>
<name>A0ABY7C5M0_9HYPH</name>
<dbReference type="Proteomes" id="UP001164020">
    <property type="component" value="Chromosome"/>
</dbReference>
<organism evidence="1 2">
    <name type="scientific">Jiella pelagia</name>
    <dbReference type="NCBI Taxonomy" id="2986949"/>
    <lineage>
        <taxon>Bacteria</taxon>
        <taxon>Pseudomonadati</taxon>
        <taxon>Pseudomonadota</taxon>
        <taxon>Alphaproteobacteria</taxon>
        <taxon>Hyphomicrobiales</taxon>
        <taxon>Aurantimonadaceae</taxon>
        <taxon>Jiella</taxon>
    </lineage>
</organism>
<protein>
    <submittedName>
        <fullName evidence="1">Uncharacterized protein</fullName>
    </submittedName>
</protein>
<accession>A0ABY7C5M0</accession>
<proteinExistence type="predicted"/>
<keyword evidence="2" id="KW-1185">Reference proteome</keyword>
<dbReference type="EMBL" id="CP114029">
    <property type="protein sequence ID" value="WAP71377.1"/>
    <property type="molecule type" value="Genomic_DNA"/>
</dbReference>
<evidence type="ECO:0000313" key="1">
    <source>
        <dbReference type="EMBL" id="WAP71377.1"/>
    </source>
</evidence>
<sequence length="87" mass="8996">MLAAADFGPAADGKALASAMNRFTRIVQLLRLGPADVRTIGAVPVGLSRAIARAVDLDDPDGVEAWLAAETERVRAAFRSVLGAPPA</sequence>
<evidence type="ECO:0000313" key="2">
    <source>
        <dbReference type="Proteomes" id="UP001164020"/>
    </source>
</evidence>